<proteinExistence type="predicted"/>
<evidence type="ECO:0000313" key="1">
    <source>
        <dbReference type="EMBL" id="KAF5944487.1"/>
    </source>
</evidence>
<dbReference type="AlphaFoldDB" id="A0A7J7GVL6"/>
<gene>
    <name evidence="1" type="ORF">HYC85_018564</name>
</gene>
<comment type="caution">
    <text evidence="1">The sequence shown here is derived from an EMBL/GenBank/DDBJ whole genome shotgun (WGS) entry which is preliminary data.</text>
</comment>
<dbReference type="EMBL" id="JACBKZ010000008">
    <property type="protein sequence ID" value="KAF5944487.1"/>
    <property type="molecule type" value="Genomic_DNA"/>
</dbReference>
<organism evidence="1 2">
    <name type="scientific">Camellia sinensis</name>
    <name type="common">Tea plant</name>
    <name type="synonym">Thea sinensis</name>
    <dbReference type="NCBI Taxonomy" id="4442"/>
    <lineage>
        <taxon>Eukaryota</taxon>
        <taxon>Viridiplantae</taxon>
        <taxon>Streptophyta</taxon>
        <taxon>Embryophyta</taxon>
        <taxon>Tracheophyta</taxon>
        <taxon>Spermatophyta</taxon>
        <taxon>Magnoliopsida</taxon>
        <taxon>eudicotyledons</taxon>
        <taxon>Gunneridae</taxon>
        <taxon>Pentapetalae</taxon>
        <taxon>asterids</taxon>
        <taxon>Ericales</taxon>
        <taxon>Theaceae</taxon>
        <taxon>Camellia</taxon>
    </lineage>
</organism>
<keyword evidence="2" id="KW-1185">Reference proteome</keyword>
<sequence>MHQKKVVVVVVVVYRTNLLTGHFKVYRMDEEEVVRGVEAGAGVDMGEERATIFSLKSKKLYIGIIAASGSSRVKTLKRSPRVIHPTVEIKPHQNVLVSNLKK</sequence>
<dbReference type="Proteomes" id="UP000593564">
    <property type="component" value="Unassembled WGS sequence"/>
</dbReference>
<reference evidence="1 2" key="2">
    <citation type="submission" date="2020-07" db="EMBL/GenBank/DDBJ databases">
        <title>Genome assembly of wild tea tree DASZ reveals pedigree and selection history of tea varieties.</title>
        <authorList>
            <person name="Zhang W."/>
        </authorList>
    </citation>
    <scope>NUCLEOTIDE SEQUENCE [LARGE SCALE GENOMIC DNA]</scope>
    <source>
        <strain evidence="2">cv. G240</strain>
        <tissue evidence="1">Leaf</tissue>
    </source>
</reference>
<name>A0A7J7GVL6_CAMSI</name>
<evidence type="ECO:0000313" key="2">
    <source>
        <dbReference type="Proteomes" id="UP000593564"/>
    </source>
</evidence>
<protein>
    <submittedName>
        <fullName evidence="1">Uncharacterized protein</fullName>
    </submittedName>
</protein>
<accession>A0A7J7GVL6</accession>
<reference evidence="2" key="1">
    <citation type="journal article" date="2020" name="Nat. Commun.">
        <title>Genome assembly of wild tea tree DASZ reveals pedigree and selection history of tea varieties.</title>
        <authorList>
            <person name="Zhang W."/>
            <person name="Zhang Y."/>
            <person name="Qiu H."/>
            <person name="Guo Y."/>
            <person name="Wan H."/>
            <person name="Zhang X."/>
            <person name="Scossa F."/>
            <person name="Alseekh S."/>
            <person name="Zhang Q."/>
            <person name="Wang P."/>
            <person name="Xu L."/>
            <person name="Schmidt M.H."/>
            <person name="Jia X."/>
            <person name="Li D."/>
            <person name="Zhu A."/>
            <person name="Guo F."/>
            <person name="Chen W."/>
            <person name="Ni D."/>
            <person name="Usadel B."/>
            <person name="Fernie A.R."/>
            <person name="Wen W."/>
        </authorList>
    </citation>
    <scope>NUCLEOTIDE SEQUENCE [LARGE SCALE GENOMIC DNA]</scope>
    <source>
        <strain evidence="2">cv. G240</strain>
    </source>
</reference>